<dbReference type="Proteomes" id="UP000602532">
    <property type="component" value="Unassembled WGS sequence"/>
</dbReference>
<gene>
    <name evidence="2" type="ORF">H9622_09750</name>
</gene>
<name>A0ABR8X3G4_9MICO</name>
<evidence type="ECO:0000313" key="3">
    <source>
        <dbReference type="Proteomes" id="UP000602532"/>
    </source>
</evidence>
<keyword evidence="1" id="KW-1133">Transmembrane helix</keyword>
<accession>A0ABR8X3G4</accession>
<evidence type="ECO:0008006" key="4">
    <source>
        <dbReference type="Google" id="ProtNLM"/>
    </source>
</evidence>
<keyword evidence="1" id="KW-0812">Transmembrane</keyword>
<reference evidence="2 3" key="1">
    <citation type="submission" date="2020-08" db="EMBL/GenBank/DDBJ databases">
        <title>A Genomic Blueprint of the Chicken Gut Microbiome.</title>
        <authorList>
            <person name="Gilroy R."/>
            <person name="Ravi A."/>
            <person name="Getino M."/>
            <person name="Pursley I."/>
            <person name="Horton D.L."/>
            <person name="Alikhan N.-F."/>
            <person name="Baker D."/>
            <person name="Gharbi K."/>
            <person name="Hall N."/>
            <person name="Watson M."/>
            <person name="Adriaenssens E.M."/>
            <person name="Foster-Nyarko E."/>
            <person name="Jarju S."/>
            <person name="Secka A."/>
            <person name="Antonio M."/>
            <person name="Oren A."/>
            <person name="Chaudhuri R."/>
            <person name="La Ragione R.M."/>
            <person name="Hildebrand F."/>
            <person name="Pallen M.J."/>
        </authorList>
    </citation>
    <scope>NUCLEOTIDE SEQUENCE [LARGE SCALE GENOMIC DNA]</scope>
    <source>
        <strain evidence="2 3">Sa1CUA4</strain>
    </source>
</reference>
<organism evidence="2 3">
    <name type="scientific">Microbacterium gallinarum</name>
    <dbReference type="NCBI Taxonomy" id="2762209"/>
    <lineage>
        <taxon>Bacteria</taxon>
        <taxon>Bacillati</taxon>
        <taxon>Actinomycetota</taxon>
        <taxon>Actinomycetes</taxon>
        <taxon>Micrococcales</taxon>
        <taxon>Microbacteriaceae</taxon>
        <taxon>Microbacterium</taxon>
    </lineage>
</organism>
<dbReference type="RefSeq" id="WP_191766210.1">
    <property type="nucleotide sequence ID" value="NZ_JACSPM010000003.1"/>
</dbReference>
<evidence type="ECO:0000313" key="2">
    <source>
        <dbReference type="EMBL" id="MBD8023875.1"/>
    </source>
</evidence>
<dbReference type="EMBL" id="JACSPM010000003">
    <property type="protein sequence ID" value="MBD8023875.1"/>
    <property type="molecule type" value="Genomic_DNA"/>
</dbReference>
<comment type="caution">
    <text evidence="2">The sequence shown here is derived from an EMBL/GenBank/DDBJ whole genome shotgun (WGS) entry which is preliminary data.</text>
</comment>
<sequence>MSIAKTTAIVIGGTPFVNLIPPSETARRQGARLLRRWILALVVVILVVAAATAGAFWLQLTAAQRFAVESLRTQTLLTQLADLSDVQAQLDLQSELTAFRSGAMATDMRYGGLVNAIGGVLPGGSVIAGFSIAPGGMPQGNDPAMEVGATGTVTIASPAPQLVVPIVRNVRGLPGVLEADGWEVDATESGYEYELRVVFDQSVYTGAYTEEAAE</sequence>
<protein>
    <recommendedName>
        <fullName evidence="4">Fimbrial assembly protein</fullName>
    </recommendedName>
</protein>
<keyword evidence="1" id="KW-0472">Membrane</keyword>
<evidence type="ECO:0000256" key="1">
    <source>
        <dbReference type="SAM" id="Phobius"/>
    </source>
</evidence>
<feature type="transmembrane region" description="Helical" evidence="1">
    <location>
        <begin position="37"/>
        <end position="58"/>
    </location>
</feature>
<keyword evidence="3" id="KW-1185">Reference proteome</keyword>
<proteinExistence type="predicted"/>